<feature type="compositionally biased region" description="Polar residues" evidence="1">
    <location>
        <begin position="536"/>
        <end position="548"/>
    </location>
</feature>
<gene>
    <name evidence="3" type="ORF">AFUS01_LOCUS44410</name>
</gene>
<dbReference type="AlphaFoldDB" id="A0A8J2PSE8"/>
<comment type="caution">
    <text evidence="3">The sequence shown here is derived from an EMBL/GenBank/DDBJ whole genome shotgun (WGS) entry which is preliminary data.</text>
</comment>
<evidence type="ECO:0000313" key="3">
    <source>
        <dbReference type="EMBL" id="CAG7834975.1"/>
    </source>
</evidence>
<evidence type="ECO:0000259" key="2">
    <source>
        <dbReference type="PROSITE" id="PS50090"/>
    </source>
</evidence>
<accession>A0A8J2PSE8</accession>
<feature type="region of interest" description="Disordered" evidence="1">
    <location>
        <begin position="531"/>
        <end position="567"/>
    </location>
</feature>
<dbReference type="OrthoDB" id="8178301at2759"/>
<proteinExistence type="predicted"/>
<sequence>MMRSESGDVIANALLASDIIQEEETTLSTTDESQVKRLIPFSLPEGQVFYVRESSVAGLCTPRWPLDPVENDNFPLMATSSQVCYIIPQDCIYNPTSNNVFLSSDMVIRKTDSASAGTGSLPLNKLPSMTETSSPRWSEDKTKLLITLVKQHEKDFKSRLRPKGNIWQSIANTMSTTYKDVDKDLCYKKWSNMLRTFRAFKKRNDRSWLYYDDIDKLSVSIETRCMTYRDIRKKMDALRYTKTSIKSFLDRTSDMQEKLHVCMSNFIHKLKVLQKQSDEHVQTILSLLEEHFCNKEVVDIAAQSNEMMVCENGPTLHSTELPDLDIVCISPSSPIVEYRKSVASGECNFQLVNESCVIDSSGIHALCSSSQGAPQNSQTVLNSSGRILASSGFQDNVNAGIMWERLNGEASGTDKFPIIDLVDECMPEPEVIKVTSVVDPKRVKNITTGSGEQQIFFSEEIKHAENFLPQYVPALSGPQPNSQHSIDVNAPVHLLSQSNGTFQFVSLTKNAPMEQHSQVFGSLKKMCFSPEDDNNISDPTSTSTTSGIPMSKLPNHGESDNRSPSEDELVILSRPPENQLEDSIIPVATTSVTLQLLPGADDSYQLVVCPQDSSVESVGHNANVKFTDPWSFSVFTPICPILNVETTAGSTFQQAQEDDEICQVFTE</sequence>
<organism evidence="3 4">
    <name type="scientific">Allacma fusca</name>
    <dbReference type="NCBI Taxonomy" id="39272"/>
    <lineage>
        <taxon>Eukaryota</taxon>
        <taxon>Metazoa</taxon>
        <taxon>Ecdysozoa</taxon>
        <taxon>Arthropoda</taxon>
        <taxon>Hexapoda</taxon>
        <taxon>Collembola</taxon>
        <taxon>Symphypleona</taxon>
        <taxon>Sminthuridae</taxon>
        <taxon>Allacma</taxon>
    </lineage>
</organism>
<evidence type="ECO:0000313" key="4">
    <source>
        <dbReference type="Proteomes" id="UP000708208"/>
    </source>
</evidence>
<reference evidence="3" key="1">
    <citation type="submission" date="2021-06" db="EMBL/GenBank/DDBJ databases">
        <authorList>
            <person name="Hodson N. C."/>
            <person name="Mongue J. A."/>
            <person name="Jaron S. K."/>
        </authorList>
    </citation>
    <scope>NUCLEOTIDE SEQUENCE</scope>
</reference>
<feature type="domain" description="Myb-like" evidence="2">
    <location>
        <begin position="129"/>
        <end position="194"/>
    </location>
</feature>
<feature type="compositionally biased region" description="Basic and acidic residues" evidence="1">
    <location>
        <begin position="555"/>
        <end position="565"/>
    </location>
</feature>
<dbReference type="PROSITE" id="PS50090">
    <property type="entry name" value="MYB_LIKE"/>
    <property type="match status" value="1"/>
</dbReference>
<keyword evidence="4" id="KW-1185">Reference proteome</keyword>
<dbReference type="InterPro" id="IPR001005">
    <property type="entry name" value="SANT/Myb"/>
</dbReference>
<dbReference type="InterPro" id="IPR044822">
    <property type="entry name" value="Myb_DNA-bind_4"/>
</dbReference>
<evidence type="ECO:0000256" key="1">
    <source>
        <dbReference type="SAM" id="MobiDB-lite"/>
    </source>
</evidence>
<dbReference type="Pfam" id="PF13837">
    <property type="entry name" value="Myb_DNA-bind_4"/>
    <property type="match status" value="1"/>
</dbReference>
<name>A0A8J2PSE8_9HEXA</name>
<dbReference type="Proteomes" id="UP000708208">
    <property type="component" value="Unassembled WGS sequence"/>
</dbReference>
<dbReference type="EMBL" id="CAJVCH010570458">
    <property type="protein sequence ID" value="CAG7834975.1"/>
    <property type="molecule type" value="Genomic_DNA"/>
</dbReference>
<protein>
    <recommendedName>
        <fullName evidence="2">Myb-like domain-containing protein</fullName>
    </recommendedName>
</protein>